<gene>
    <name evidence="2" type="ORF">LPW39_18240</name>
</gene>
<dbReference type="EMBL" id="JAJNCT010000025">
    <property type="protein sequence ID" value="MCD2167064.1"/>
    <property type="molecule type" value="Genomic_DNA"/>
</dbReference>
<evidence type="ECO:0008006" key="4">
    <source>
        <dbReference type="Google" id="ProtNLM"/>
    </source>
</evidence>
<dbReference type="RefSeq" id="WP_230778511.1">
    <property type="nucleotide sequence ID" value="NZ_JAJNCT010000025.1"/>
</dbReference>
<evidence type="ECO:0000313" key="3">
    <source>
        <dbReference type="Proteomes" id="UP001199260"/>
    </source>
</evidence>
<comment type="caution">
    <text evidence="2">The sequence shown here is derived from an EMBL/GenBank/DDBJ whole genome shotgun (WGS) entry which is preliminary data.</text>
</comment>
<evidence type="ECO:0000313" key="2">
    <source>
        <dbReference type="EMBL" id="MCD2167064.1"/>
    </source>
</evidence>
<evidence type="ECO:0000256" key="1">
    <source>
        <dbReference type="SAM" id="MobiDB-lite"/>
    </source>
</evidence>
<proteinExistence type="predicted"/>
<organism evidence="2 3">
    <name type="scientific">Comamonas koreensis</name>
    <dbReference type="NCBI Taxonomy" id="160825"/>
    <lineage>
        <taxon>Bacteria</taxon>
        <taxon>Pseudomonadati</taxon>
        <taxon>Pseudomonadota</taxon>
        <taxon>Betaproteobacteria</taxon>
        <taxon>Burkholderiales</taxon>
        <taxon>Comamonadaceae</taxon>
        <taxon>Comamonas</taxon>
    </lineage>
</organism>
<name>A0AAW4XZH2_9BURK</name>
<accession>A0AAW4XZH2</accession>
<dbReference type="Proteomes" id="UP001199260">
    <property type="component" value="Unassembled WGS sequence"/>
</dbReference>
<feature type="region of interest" description="Disordered" evidence="1">
    <location>
        <begin position="1"/>
        <end position="22"/>
    </location>
</feature>
<sequence length="288" mass="31379">MTDTASPLQPPAPADPAPGTLSSERPDYAGFLQQHLASQTFNVVRYELPGESVWLKKAGPAIAAWRYRTLGLLSRLLDVPVLQPVVNPGGRTAIATEVRRLRDLHARGLRVPMVLADAPDGFLMRHLGLPGGNTPSLSDEIEAAARQAPANTLVLWQQGFAALQRVHASGTCLSQAFARNMVRCPDGVIGYIDFEDDPLATLPPALCIVKDALCYAHSTALFLDNAGTLEAARVDWHAWLAQTEPAVRAALERTVQQMRWVGKLPNQRKLGRDTLRLRAMVGLLRPLP</sequence>
<protein>
    <recommendedName>
        <fullName evidence="4">Serine/threonine protein kinase</fullName>
    </recommendedName>
</protein>
<dbReference type="AlphaFoldDB" id="A0AAW4XZH2"/>
<reference evidence="2 3" key="1">
    <citation type="submission" date="2021-11" db="EMBL/GenBank/DDBJ databases">
        <title>Genome sequence.</title>
        <authorList>
            <person name="Sun Q."/>
        </authorList>
    </citation>
    <scope>NUCLEOTIDE SEQUENCE [LARGE SCALE GENOMIC DNA]</scope>
    <source>
        <strain evidence="2 3">KCTC 12005</strain>
    </source>
</reference>
<keyword evidence="3" id="KW-1185">Reference proteome</keyword>